<keyword evidence="5" id="KW-1185">Reference proteome</keyword>
<dbReference type="Gene3D" id="2.20.25.240">
    <property type="match status" value="1"/>
</dbReference>
<protein>
    <submittedName>
        <fullName evidence="6">FLYWCH-type domain-containing protein</fullName>
    </submittedName>
</protein>
<keyword evidence="3" id="KW-0862">Zinc</keyword>
<dbReference type="WBParaSite" id="jg12570">
    <property type="protein sequence ID" value="jg12570"/>
    <property type="gene ID" value="jg12570"/>
</dbReference>
<proteinExistence type="predicted"/>
<evidence type="ECO:0000256" key="2">
    <source>
        <dbReference type="ARBA" id="ARBA00022771"/>
    </source>
</evidence>
<evidence type="ECO:0000313" key="6">
    <source>
        <dbReference type="WBParaSite" id="jg12570"/>
    </source>
</evidence>
<sequence>MQNNKGKPAVLCNGFVMCKAKKSADGLRQYWRCTLEKSGCLGRAISSVGSMVLKQTVPHNIHAPSPIDVKKRQTMTAMKEAAKTNLAISTAQILATAKSSLSEIEIESFGKDVNWKKTITNARKPMGGADVDKPLVEMTLNGEYVLTKSGGRFLLFDSSEVPFDLRERVPFLRRIQYQLANFYTAIPAEVVQVDEVPEEVHVNEEQVLEEVNPNYYFDATLNIYRRSS</sequence>
<dbReference type="GO" id="GO:0008270">
    <property type="term" value="F:zinc ion binding"/>
    <property type="evidence" value="ECO:0007669"/>
    <property type="project" value="UniProtKB-KW"/>
</dbReference>
<evidence type="ECO:0000256" key="3">
    <source>
        <dbReference type="ARBA" id="ARBA00022833"/>
    </source>
</evidence>
<organism evidence="5 6">
    <name type="scientific">Ditylenchus dipsaci</name>
    <dbReference type="NCBI Taxonomy" id="166011"/>
    <lineage>
        <taxon>Eukaryota</taxon>
        <taxon>Metazoa</taxon>
        <taxon>Ecdysozoa</taxon>
        <taxon>Nematoda</taxon>
        <taxon>Chromadorea</taxon>
        <taxon>Rhabditida</taxon>
        <taxon>Tylenchina</taxon>
        <taxon>Tylenchomorpha</taxon>
        <taxon>Sphaerularioidea</taxon>
        <taxon>Anguinidae</taxon>
        <taxon>Anguininae</taxon>
        <taxon>Ditylenchus</taxon>
    </lineage>
</organism>
<name>A0A915CTX5_9BILA</name>
<dbReference type="Proteomes" id="UP000887574">
    <property type="component" value="Unplaced"/>
</dbReference>
<keyword evidence="1" id="KW-0479">Metal-binding</keyword>
<feature type="domain" description="FLYWCH-type" evidence="4">
    <location>
        <begin position="2"/>
        <end position="60"/>
    </location>
</feature>
<evidence type="ECO:0000256" key="1">
    <source>
        <dbReference type="ARBA" id="ARBA00022723"/>
    </source>
</evidence>
<dbReference type="Pfam" id="PF04500">
    <property type="entry name" value="FLYWCH"/>
    <property type="match status" value="1"/>
</dbReference>
<keyword evidence="2" id="KW-0863">Zinc-finger</keyword>
<reference evidence="6" key="1">
    <citation type="submission" date="2022-11" db="UniProtKB">
        <authorList>
            <consortium name="WormBaseParasite"/>
        </authorList>
    </citation>
    <scope>IDENTIFICATION</scope>
</reference>
<dbReference type="AlphaFoldDB" id="A0A915CTX5"/>
<evidence type="ECO:0000259" key="4">
    <source>
        <dbReference type="Pfam" id="PF04500"/>
    </source>
</evidence>
<evidence type="ECO:0000313" key="5">
    <source>
        <dbReference type="Proteomes" id="UP000887574"/>
    </source>
</evidence>
<accession>A0A915CTX5</accession>
<dbReference type="InterPro" id="IPR007588">
    <property type="entry name" value="Znf_FLYWCH"/>
</dbReference>